<evidence type="ECO:0000256" key="4">
    <source>
        <dbReference type="ARBA" id="ARBA00023125"/>
    </source>
</evidence>
<evidence type="ECO:0000256" key="1">
    <source>
        <dbReference type="ARBA" id="ARBA00004123"/>
    </source>
</evidence>
<gene>
    <name evidence="9" type="ORF">SAY87_001828</name>
</gene>
<dbReference type="PANTHER" id="PTHR47995">
    <property type="entry name" value="TRANSCRIPTION FACTOR MYB33-RELATED"/>
    <property type="match status" value="1"/>
</dbReference>
<dbReference type="SUPFAM" id="SSF46689">
    <property type="entry name" value="Homeodomain-like"/>
    <property type="match status" value="1"/>
</dbReference>
<evidence type="ECO:0000259" key="8">
    <source>
        <dbReference type="PROSITE" id="PS50090"/>
    </source>
</evidence>
<dbReference type="Proteomes" id="UP001345219">
    <property type="component" value="Chromosome 2"/>
</dbReference>
<dbReference type="InterPro" id="IPR001005">
    <property type="entry name" value="SANT/Myb"/>
</dbReference>
<evidence type="ECO:0000256" key="5">
    <source>
        <dbReference type="ARBA" id="ARBA00023163"/>
    </source>
</evidence>
<dbReference type="Gene3D" id="1.10.10.60">
    <property type="entry name" value="Homeodomain-like"/>
    <property type="match status" value="1"/>
</dbReference>
<name>A0AAN7PTV0_9MYRT</name>
<protein>
    <recommendedName>
        <fullName evidence="8">Myb-like domain-containing protein</fullName>
    </recommendedName>
</protein>
<accession>A0AAN7PTV0</accession>
<feature type="region of interest" description="Disordered" evidence="7">
    <location>
        <begin position="27"/>
        <end position="84"/>
    </location>
</feature>
<dbReference type="AlphaFoldDB" id="A0AAN7PTV0"/>
<keyword evidence="3" id="KW-0805">Transcription regulation</keyword>
<comment type="caution">
    <text evidence="9">The sequence shown here is derived from an EMBL/GenBank/DDBJ whole genome shotgun (WGS) entry which is preliminary data.</text>
</comment>
<keyword evidence="6" id="KW-0539">Nucleus</keyword>
<reference evidence="9 10" key="1">
    <citation type="journal article" date="2023" name="Hortic Res">
        <title>Pangenome of water caltrop reveals structural variations and asymmetric subgenome divergence after allopolyploidization.</title>
        <authorList>
            <person name="Zhang X."/>
            <person name="Chen Y."/>
            <person name="Wang L."/>
            <person name="Yuan Y."/>
            <person name="Fang M."/>
            <person name="Shi L."/>
            <person name="Lu R."/>
            <person name="Comes H.P."/>
            <person name="Ma Y."/>
            <person name="Chen Y."/>
            <person name="Huang G."/>
            <person name="Zhou Y."/>
            <person name="Zheng Z."/>
            <person name="Qiu Y."/>
        </authorList>
    </citation>
    <scope>NUCLEOTIDE SEQUENCE [LARGE SCALE GENOMIC DNA]</scope>
    <source>
        <tissue evidence="9">Roots</tissue>
    </source>
</reference>
<evidence type="ECO:0000313" key="10">
    <source>
        <dbReference type="Proteomes" id="UP001345219"/>
    </source>
</evidence>
<evidence type="ECO:0000313" key="9">
    <source>
        <dbReference type="EMBL" id="KAK4753724.1"/>
    </source>
</evidence>
<evidence type="ECO:0000256" key="7">
    <source>
        <dbReference type="SAM" id="MobiDB-lite"/>
    </source>
</evidence>
<dbReference type="GO" id="GO:0005634">
    <property type="term" value="C:nucleus"/>
    <property type="evidence" value="ECO:0007669"/>
    <property type="project" value="UniProtKB-SubCell"/>
</dbReference>
<dbReference type="GO" id="GO:0003677">
    <property type="term" value="F:DNA binding"/>
    <property type="evidence" value="ECO:0007669"/>
    <property type="project" value="UniProtKB-KW"/>
</dbReference>
<keyword evidence="5" id="KW-0804">Transcription</keyword>
<keyword evidence="4" id="KW-0238">DNA-binding</keyword>
<dbReference type="CDD" id="cd00167">
    <property type="entry name" value="SANT"/>
    <property type="match status" value="1"/>
</dbReference>
<sequence length="481" mass="54060">MREIDGDFALETRLYIRFHAEDAACDSREKGKEHGSCMQEMEGREIGVMKISRENGEDKRTRKQRKSSSDDGEGSESLTLRKGPWTTTEDEILAAIFTGKSSVWSPKMAVFQLPGRTDNEIKNYWNTRQKRLQRAGMPLYPEDVQRRLPSESHESDGMGMGGSNHSGLLPANTINVIPEVDFKEFGLDRFSTYLSASFSRSYNTPQMEAIHPPMPPQEVMDPFPLPSRSGFPPFDRAYENFTFSSQPPSSPFDMSNAAFDSQASLYGKPSSLEPPQWTTKMELPSLQLLETQLDNTLQIPFLSSQMNPVEPDVYSLTEQFQRDYNHSPRSSGLLESVVQGSLPSQKCEGYSSMAGPGNVSTQEEPKFYQQGLQTVLDPSLRSGNAARTLNEQKNAESLGDDVKLNEGQMPFPDCFQEQQMVTHMNASRPDVFQDDDQGFFGWSHFGEDQNNLDLGEAYLPIICHDFDQDPEQISGLSSQML</sequence>
<feature type="domain" description="Myb-like" evidence="8">
    <location>
        <begin position="77"/>
        <end position="129"/>
    </location>
</feature>
<dbReference type="EMBL" id="JAXIOK010000015">
    <property type="protein sequence ID" value="KAK4753724.1"/>
    <property type="molecule type" value="Genomic_DNA"/>
</dbReference>
<organism evidence="9 10">
    <name type="scientific">Trapa incisa</name>
    <dbReference type="NCBI Taxonomy" id="236973"/>
    <lineage>
        <taxon>Eukaryota</taxon>
        <taxon>Viridiplantae</taxon>
        <taxon>Streptophyta</taxon>
        <taxon>Embryophyta</taxon>
        <taxon>Tracheophyta</taxon>
        <taxon>Spermatophyta</taxon>
        <taxon>Magnoliopsida</taxon>
        <taxon>eudicotyledons</taxon>
        <taxon>Gunneridae</taxon>
        <taxon>Pentapetalae</taxon>
        <taxon>rosids</taxon>
        <taxon>malvids</taxon>
        <taxon>Myrtales</taxon>
        <taxon>Lythraceae</taxon>
        <taxon>Trapa</taxon>
    </lineage>
</organism>
<evidence type="ECO:0000256" key="2">
    <source>
        <dbReference type="ARBA" id="ARBA00022737"/>
    </source>
</evidence>
<feature type="compositionally biased region" description="Basic and acidic residues" evidence="7">
    <location>
        <begin position="27"/>
        <end position="60"/>
    </location>
</feature>
<dbReference type="InterPro" id="IPR009057">
    <property type="entry name" value="Homeodomain-like_sf"/>
</dbReference>
<keyword evidence="10" id="KW-1185">Reference proteome</keyword>
<dbReference type="PANTHER" id="PTHR47995:SF18">
    <property type="entry name" value="TRANSCRIPTION FACTOR MYB65"/>
    <property type="match status" value="1"/>
</dbReference>
<keyword evidence="2" id="KW-0677">Repeat</keyword>
<dbReference type="PROSITE" id="PS50090">
    <property type="entry name" value="MYB_LIKE"/>
    <property type="match status" value="1"/>
</dbReference>
<comment type="subcellular location">
    <subcellularLocation>
        <location evidence="1">Nucleus</location>
    </subcellularLocation>
</comment>
<evidence type="ECO:0000256" key="3">
    <source>
        <dbReference type="ARBA" id="ARBA00023015"/>
    </source>
</evidence>
<proteinExistence type="predicted"/>
<evidence type="ECO:0000256" key="6">
    <source>
        <dbReference type="ARBA" id="ARBA00023242"/>
    </source>
</evidence>